<dbReference type="AlphaFoldDB" id="A0A346Y1Y0"/>
<dbReference type="Proteomes" id="UP000264006">
    <property type="component" value="Chromosome"/>
</dbReference>
<keyword evidence="3" id="KW-1185">Reference proteome</keyword>
<dbReference type="GO" id="GO:0016747">
    <property type="term" value="F:acyltransferase activity, transferring groups other than amino-acyl groups"/>
    <property type="evidence" value="ECO:0007669"/>
    <property type="project" value="InterPro"/>
</dbReference>
<dbReference type="PANTHER" id="PTHR43415">
    <property type="entry name" value="SPERMIDINE N(1)-ACETYLTRANSFERASE"/>
    <property type="match status" value="1"/>
</dbReference>
<dbReference type="PANTHER" id="PTHR43415:SF3">
    <property type="entry name" value="GNAT-FAMILY ACETYLTRANSFERASE"/>
    <property type="match status" value="1"/>
</dbReference>
<dbReference type="Pfam" id="PF13302">
    <property type="entry name" value="Acetyltransf_3"/>
    <property type="match status" value="1"/>
</dbReference>
<keyword evidence="2" id="KW-0808">Transferase</keyword>
<dbReference type="InterPro" id="IPR016181">
    <property type="entry name" value="Acyl_CoA_acyltransferase"/>
</dbReference>
<dbReference type="PROSITE" id="PS51186">
    <property type="entry name" value="GNAT"/>
    <property type="match status" value="1"/>
</dbReference>
<dbReference type="RefSeq" id="WP_114592816.1">
    <property type="nucleotide sequence ID" value="NZ_CP031165.1"/>
</dbReference>
<feature type="domain" description="N-acetyltransferase" evidence="1">
    <location>
        <begin position="12"/>
        <end position="173"/>
    </location>
</feature>
<protein>
    <submittedName>
        <fullName evidence="2">Acetyltransferase</fullName>
    </submittedName>
</protein>
<dbReference type="Gene3D" id="3.40.630.30">
    <property type="match status" value="1"/>
</dbReference>
<evidence type="ECO:0000313" key="2">
    <source>
        <dbReference type="EMBL" id="AXV08477.1"/>
    </source>
</evidence>
<dbReference type="EMBL" id="CP031165">
    <property type="protein sequence ID" value="AXV08477.1"/>
    <property type="molecule type" value="Genomic_DNA"/>
</dbReference>
<gene>
    <name evidence="2" type="ORF">DVS28_a3805</name>
</gene>
<reference evidence="2 3" key="1">
    <citation type="submission" date="2018-09" db="EMBL/GenBank/DDBJ databases">
        <title>Complete genome sequence of Euzebya sp. DY32-46 isolated from seawater of Pacific Ocean.</title>
        <authorList>
            <person name="Xu L."/>
            <person name="Wu Y.-H."/>
            <person name="Xu X.-W."/>
        </authorList>
    </citation>
    <scope>NUCLEOTIDE SEQUENCE [LARGE SCALE GENOMIC DNA]</scope>
    <source>
        <strain evidence="2 3">DY32-46</strain>
    </source>
</reference>
<evidence type="ECO:0000313" key="3">
    <source>
        <dbReference type="Proteomes" id="UP000264006"/>
    </source>
</evidence>
<sequence length="184" mass="20941">MQPTDRLTGSLVRLGMVRNADIDRLVDLADDTRAARLGDSDPAFPWSEANQREWWTSRVTDDDVRVFAIRLLDDASTLLGTITLSSIDASNRVAQLGMSLPDPGHWGHGYGTDAVRLLLAFAFDDMNLHRVEMGVFAFNTRAIACYEGLGFVREGTHREYLQRDGKRHDMYLYGILEHEWRQDR</sequence>
<dbReference type="KEGG" id="euz:DVS28_a3805"/>
<dbReference type="OrthoDB" id="9814648at2"/>
<evidence type="ECO:0000259" key="1">
    <source>
        <dbReference type="PROSITE" id="PS51186"/>
    </source>
</evidence>
<dbReference type="SUPFAM" id="SSF55729">
    <property type="entry name" value="Acyl-CoA N-acyltransferases (Nat)"/>
    <property type="match status" value="1"/>
</dbReference>
<proteinExistence type="predicted"/>
<accession>A0A346Y1Y0</accession>
<dbReference type="InterPro" id="IPR000182">
    <property type="entry name" value="GNAT_dom"/>
</dbReference>
<organism evidence="2 3">
    <name type="scientific">Euzebya pacifica</name>
    <dbReference type="NCBI Taxonomy" id="1608957"/>
    <lineage>
        <taxon>Bacteria</taxon>
        <taxon>Bacillati</taxon>
        <taxon>Actinomycetota</taxon>
        <taxon>Nitriliruptoria</taxon>
        <taxon>Euzebyales</taxon>
    </lineage>
</organism>
<name>A0A346Y1Y0_9ACTN</name>